<evidence type="ECO:0000313" key="1">
    <source>
        <dbReference type="EMBL" id="PTX61176.1"/>
    </source>
</evidence>
<gene>
    <name evidence="1" type="ORF">C8N46_105333</name>
</gene>
<dbReference type="AlphaFoldDB" id="A0A2T6BYQ8"/>
<proteinExistence type="predicted"/>
<dbReference type="RefSeq" id="WP_108115277.1">
    <property type="nucleotide sequence ID" value="NZ_QBKT01000005.1"/>
</dbReference>
<dbReference type="Proteomes" id="UP000244090">
    <property type="component" value="Unassembled WGS sequence"/>
</dbReference>
<sequence>MLKTISNLQGVKKLSKQEQNFINGGNLQGIDITSPKFLFCSNYAGAMALSDGTDGGYLDDEVTMSTLYREHFNDCYFFE</sequence>
<comment type="caution">
    <text evidence="1">The sequence shown here is derived from an EMBL/GenBank/DDBJ whole genome shotgun (WGS) entry which is preliminary data.</text>
</comment>
<name>A0A2T6BYQ8_9FLAO</name>
<reference evidence="1 2" key="1">
    <citation type="submission" date="2018-04" db="EMBL/GenBank/DDBJ databases">
        <title>Genomic Encyclopedia of Archaeal and Bacterial Type Strains, Phase II (KMG-II): from individual species to whole genera.</title>
        <authorList>
            <person name="Goeker M."/>
        </authorList>
    </citation>
    <scope>NUCLEOTIDE SEQUENCE [LARGE SCALE GENOMIC DNA]</scope>
    <source>
        <strain evidence="1 2">DSM 25731</strain>
    </source>
</reference>
<dbReference type="OrthoDB" id="1163992at2"/>
<keyword evidence="2" id="KW-1185">Reference proteome</keyword>
<organism evidence="1 2">
    <name type="scientific">Kordia periserrulae</name>
    <dbReference type="NCBI Taxonomy" id="701523"/>
    <lineage>
        <taxon>Bacteria</taxon>
        <taxon>Pseudomonadati</taxon>
        <taxon>Bacteroidota</taxon>
        <taxon>Flavobacteriia</taxon>
        <taxon>Flavobacteriales</taxon>
        <taxon>Flavobacteriaceae</taxon>
        <taxon>Kordia</taxon>
    </lineage>
</organism>
<protein>
    <submittedName>
        <fullName evidence="1">Uncharacterized protein</fullName>
    </submittedName>
</protein>
<evidence type="ECO:0000313" key="2">
    <source>
        <dbReference type="Proteomes" id="UP000244090"/>
    </source>
</evidence>
<dbReference type="EMBL" id="QBKT01000005">
    <property type="protein sequence ID" value="PTX61176.1"/>
    <property type="molecule type" value="Genomic_DNA"/>
</dbReference>
<accession>A0A2T6BYQ8</accession>